<sequence length="128" mass="14540">MSVFCIWCRSDDIESSFDKATHTATYHCNHCNADGTHLVIEGVAVRVNQQVFALPRPNRHCDVYEQCIRKIPEYEELCTFDDGVTEGFILTGGVFVNRKNAITHAVAIKQVDPKDVHQPTELFSEDVW</sequence>
<dbReference type="Proteomes" id="UP000321026">
    <property type="component" value="Unassembled WGS sequence"/>
</dbReference>
<proteinExistence type="predicted"/>
<name>A0A5C7JBK4_9BACT</name>
<accession>A0A5C7JBK4</accession>
<reference evidence="1 2" key="1">
    <citation type="submission" date="2018-09" db="EMBL/GenBank/DDBJ databases">
        <title>Metagenome Assembled Genomes from an Advanced Water Purification Facility.</title>
        <authorList>
            <person name="Stamps B.W."/>
            <person name="Spear J.R."/>
        </authorList>
    </citation>
    <scope>NUCLEOTIDE SEQUENCE [LARGE SCALE GENOMIC DNA]</scope>
    <source>
        <strain evidence="1">Bin_63_2</strain>
    </source>
</reference>
<evidence type="ECO:0000313" key="1">
    <source>
        <dbReference type="EMBL" id="TXG78867.1"/>
    </source>
</evidence>
<dbReference type="AlphaFoldDB" id="A0A5C7JBK4"/>
<dbReference type="InterPro" id="IPR058630">
    <property type="entry name" value="T4_Y16D"/>
</dbReference>
<dbReference type="EMBL" id="SSDS01000003">
    <property type="protein sequence ID" value="TXG78867.1"/>
    <property type="molecule type" value="Genomic_DNA"/>
</dbReference>
<gene>
    <name evidence="1" type="ORF">E6Q11_00160</name>
</gene>
<dbReference type="Pfam" id="PF26092">
    <property type="entry name" value="T4_Y16D"/>
    <property type="match status" value="1"/>
</dbReference>
<organism evidence="1 2">
    <name type="scientific">Candidatus Dojkabacteria bacterium</name>
    <dbReference type="NCBI Taxonomy" id="2099670"/>
    <lineage>
        <taxon>Bacteria</taxon>
        <taxon>Candidatus Dojkabacteria</taxon>
    </lineage>
</organism>
<evidence type="ECO:0000313" key="2">
    <source>
        <dbReference type="Proteomes" id="UP000321026"/>
    </source>
</evidence>
<comment type="caution">
    <text evidence="1">The sequence shown here is derived from an EMBL/GenBank/DDBJ whole genome shotgun (WGS) entry which is preliminary data.</text>
</comment>
<protein>
    <submittedName>
        <fullName evidence="1">Uncharacterized protein</fullName>
    </submittedName>
</protein>